<evidence type="ECO:0000313" key="1">
    <source>
        <dbReference type="EMBL" id="KLV18463.1"/>
    </source>
</evidence>
<accession>A0A0J1HXP8</accession>
<comment type="caution">
    <text evidence="1">The sequence shown here is derived from an EMBL/GenBank/DDBJ whole genome shotgun (WGS) entry which is preliminary data.</text>
</comment>
<proteinExistence type="predicted"/>
<evidence type="ECO:0000313" key="2">
    <source>
        <dbReference type="Proteomes" id="UP000035904"/>
    </source>
</evidence>
<reference evidence="1 2" key="1">
    <citation type="submission" date="2015-05" db="EMBL/GenBank/DDBJ databases">
        <title>Whole genome sequence and identification of bacterial endophytes from Costus igneus.</title>
        <authorList>
            <person name="Lee Y.P."/>
            <person name="Gan H.M."/>
            <person name="Eng W."/>
            <person name="Wheatley M.S."/>
            <person name="Caraballo A."/>
            <person name="Polter S."/>
            <person name="Savka M.A."/>
            <person name="Hudson A.O."/>
        </authorList>
    </citation>
    <scope>NUCLEOTIDE SEQUENCE [LARGE SCALE GENOMIC DNA]</scope>
    <source>
        <strain evidence="1 2">RIT375</strain>
    </source>
</reference>
<dbReference type="Proteomes" id="UP000035904">
    <property type="component" value="Unassembled WGS sequence"/>
</dbReference>
<dbReference type="EMBL" id="LDPG01000007">
    <property type="protein sequence ID" value="KLV18463.1"/>
    <property type="molecule type" value="Genomic_DNA"/>
</dbReference>
<dbReference type="AlphaFoldDB" id="A0A0J1HXP8"/>
<gene>
    <name evidence="1" type="ORF">ABW01_13035</name>
</gene>
<dbReference type="PATRIC" id="fig|1392.242.peg.5632"/>
<name>A0A0J1HXP8_BACAN</name>
<organism evidence="1 2">
    <name type="scientific">Bacillus anthracis</name>
    <name type="common">anthrax bacterium</name>
    <dbReference type="NCBI Taxonomy" id="1392"/>
    <lineage>
        <taxon>Bacteria</taxon>
        <taxon>Bacillati</taxon>
        <taxon>Bacillota</taxon>
        <taxon>Bacilli</taxon>
        <taxon>Bacillales</taxon>
        <taxon>Bacillaceae</taxon>
        <taxon>Bacillus</taxon>
        <taxon>Bacillus cereus group</taxon>
    </lineage>
</organism>
<sequence length="156" mass="18290">MGDFAEVHFRVRLKSETPIYIINLLTYMMGRGEKPTKIPTDPLFNYKRWGSMLSAQADDNNIAKMTNALEHINNGWNLVVTSVFRDTGEIEAFFKWISKYLMESWLDYVGYIKYDTSDHPILIYNSFNGIQYLKVDCDEEDNKDDVLLSWKIKNLK</sequence>
<protein>
    <submittedName>
        <fullName evidence="1">Uncharacterized protein</fullName>
    </submittedName>
</protein>